<protein>
    <submittedName>
        <fullName evidence="9">Multicopper oxidase</fullName>
    </submittedName>
</protein>
<organism evidence="9 10">
    <name type="scientific">Parathielavia appendiculata</name>
    <dbReference type="NCBI Taxonomy" id="2587402"/>
    <lineage>
        <taxon>Eukaryota</taxon>
        <taxon>Fungi</taxon>
        <taxon>Dikarya</taxon>
        <taxon>Ascomycota</taxon>
        <taxon>Pezizomycotina</taxon>
        <taxon>Sordariomycetes</taxon>
        <taxon>Sordariomycetidae</taxon>
        <taxon>Sordariales</taxon>
        <taxon>Chaetomiaceae</taxon>
        <taxon>Parathielavia</taxon>
    </lineage>
</organism>
<dbReference type="InterPro" id="IPR011706">
    <property type="entry name" value="Cu-oxidase_C"/>
</dbReference>
<dbReference type="SUPFAM" id="SSF49503">
    <property type="entry name" value="Cupredoxins"/>
    <property type="match status" value="3"/>
</dbReference>
<evidence type="ECO:0000313" key="10">
    <source>
        <dbReference type="Proteomes" id="UP001302602"/>
    </source>
</evidence>
<dbReference type="GeneID" id="87834141"/>
<feature type="domain" description="Plastocyanin-like" evidence="6">
    <location>
        <begin position="168"/>
        <end position="337"/>
    </location>
</feature>
<keyword evidence="2" id="KW-0479">Metal-binding</keyword>
<evidence type="ECO:0000259" key="8">
    <source>
        <dbReference type="Pfam" id="PF07732"/>
    </source>
</evidence>
<feature type="chain" id="PRO_5043008508" evidence="5">
    <location>
        <begin position="17"/>
        <end position="657"/>
    </location>
</feature>
<dbReference type="InterPro" id="IPR011707">
    <property type="entry name" value="Cu-oxidase-like_N"/>
</dbReference>
<dbReference type="InterPro" id="IPR001117">
    <property type="entry name" value="Cu-oxidase_2nd"/>
</dbReference>
<dbReference type="EMBL" id="MU853224">
    <property type="protein sequence ID" value="KAK4126927.1"/>
    <property type="molecule type" value="Genomic_DNA"/>
</dbReference>
<dbReference type="PANTHER" id="PTHR11709:SF394">
    <property type="entry name" value="FI03373P-RELATED"/>
    <property type="match status" value="1"/>
</dbReference>
<dbReference type="PROSITE" id="PS00080">
    <property type="entry name" value="MULTICOPPER_OXIDASE2"/>
    <property type="match status" value="1"/>
</dbReference>
<dbReference type="InterPro" id="IPR017762">
    <property type="entry name" value="Multicopper_oxidase_fun"/>
</dbReference>
<dbReference type="Pfam" id="PF00394">
    <property type="entry name" value="Cu-oxidase"/>
    <property type="match status" value="1"/>
</dbReference>
<sequence>MKFGTLPSFLIGGCLAAAVSSKLVNSGQVEDSGRVIPDHVLRVSIANVPSACETRQDVVVNGTSPGPAIRVLPGARSWIRVYNDMDNWNLSMHWHGLSQRMAPFADGTPMASQWPIPPGHFFDYEIATEIGDAGTYFYHSHVDMQALSGFGPLIVDDCGPPPLHYDDERILMFSDHFLETDDQLIADFRSQTPGPHETRGILLNGRGIALGATSVEGPVGEADGHFGSRRFDQSSTCQGCRDDDSDSEDDYPWVNDYQIKPPSGCTLPVIDVEAGKTYRFRFIGATGLSFMTMGFEDHNNLTVVQVDGSEYNAPVTTDHIQLGGGQRFDVIFQTKTAEELREAGRVTYFLQFETRDRPDVYRSYAVLRYALEYPIPPAPLNPILALPADTTNWLEYTLRPLHAEENVAPSAEEVTRRVILEADQKVDPVTGRLVFELAHMAWTDDVRNKPVLVDIYERGQAAIPNYEAALKNYGWDPATRLFPAKKDEVLEIVFQNTGSQYPGALGIVESHPFHAHGPHIYDIGSGPGKYDPEANNAKLAALKYRPVKRDTTMLYRYGNGTAAPGVPAGWRAWRTRMSQPGVWMIHCHILQHMIMGMQTVWVVGDAAQVMTVPVTVSKNYLSYGGDVYGNDTHTPPFFYYFDADDKCLAAKSFGKTT</sequence>
<keyword evidence="10" id="KW-1185">Reference proteome</keyword>
<dbReference type="RefSeq" id="XP_062650698.1">
    <property type="nucleotide sequence ID" value="XM_062797370.1"/>
</dbReference>
<dbReference type="InterPro" id="IPR033138">
    <property type="entry name" value="Cu_oxidase_CS"/>
</dbReference>
<dbReference type="InterPro" id="IPR035666">
    <property type="entry name" value="MCO_CuRO_3"/>
</dbReference>
<keyword evidence="5" id="KW-0732">Signal</keyword>
<gene>
    <name evidence="9" type="ORF">N657DRAFT_703374</name>
</gene>
<dbReference type="GO" id="GO:0016491">
    <property type="term" value="F:oxidoreductase activity"/>
    <property type="evidence" value="ECO:0007669"/>
    <property type="project" value="UniProtKB-KW"/>
</dbReference>
<dbReference type="InterPro" id="IPR002355">
    <property type="entry name" value="Cu_oxidase_Cu_BS"/>
</dbReference>
<dbReference type="AlphaFoldDB" id="A0AAN6U5U2"/>
<dbReference type="Pfam" id="PF07731">
    <property type="entry name" value="Cu-oxidase_2"/>
    <property type="match status" value="1"/>
</dbReference>
<dbReference type="Pfam" id="PF07732">
    <property type="entry name" value="Cu-oxidase_3"/>
    <property type="match status" value="1"/>
</dbReference>
<evidence type="ECO:0000313" key="9">
    <source>
        <dbReference type="EMBL" id="KAK4126927.1"/>
    </source>
</evidence>
<reference evidence="9" key="1">
    <citation type="journal article" date="2023" name="Mol. Phylogenet. Evol.">
        <title>Genome-scale phylogeny and comparative genomics of the fungal order Sordariales.</title>
        <authorList>
            <person name="Hensen N."/>
            <person name="Bonometti L."/>
            <person name="Westerberg I."/>
            <person name="Brannstrom I.O."/>
            <person name="Guillou S."/>
            <person name="Cros-Aarteil S."/>
            <person name="Calhoun S."/>
            <person name="Haridas S."/>
            <person name="Kuo A."/>
            <person name="Mondo S."/>
            <person name="Pangilinan J."/>
            <person name="Riley R."/>
            <person name="LaButti K."/>
            <person name="Andreopoulos B."/>
            <person name="Lipzen A."/>
            <person name="Chen C."/>
            <person name="Yan M."/>
            <person name="Daum C."/>
            <person name="Ng V."/>
            <person name="Clum A."/>
            <person name="Steindorff A."/>
            <person name="Ohm R.A."/>
            <person name="Martin F."/>
            <person name="Silar P."/>
            <person name="Natvig D.O."/>
            <person name="Lalanne C."/>
            <person name="Gautier V."/>
            <person name="Ament-Velasquez S.L."/>
            <person name="Kruys A."/>
            <person name="Hutchinson M.I."/>
            <person name="Powell A.J."/>
            <person name="Barry K."/>
            <person name="Miller A.N."/>
            <person name="Grigoriev I.V."/>
            <person name="Debuchy R."/>
            <person name="Gladieux P."/>
            <person name="Hiltunen Thoren M."/>
            <person name="Johannesson H."/>
        </authorList>
    </citation>
    <scope>NUCLEOTIDE SEQUENCE</scope>
    <source>
        <strain evidence="9">CBS 731.68</strain>
    </source>
</reference>
<accession>A0AAN6U5U2</accession>
<feature type="domain" description="Plastocyanin-like" evidence="8">
    <location>
        <begin position="47"/>
        <end position="157"/>
    </location>
</feature>
<dbReference type="Proteomes" id="UP001302602">
    <property type="component" value="Unassembled WGS sequence"/>
</dbReference>
<evidence type="ECO:0000256" key="2">
    <source>
        <dbReference type="ARBA" id="ARBA00022723"/>
    </source>
</evidence>
<name>A0AAN6U5U2_9PEZI</name>
<dbReference type="GO" id="GO:0005507">
    <property type="term" value="F:copper ion binding"/>
    <property type="evidence" value="ECO:0007669"/>
    <property type="project" value="InterPro"/>
</dbReference>
<evidence type="ECO:0000256" key="3">
    <source>
        <dbReference type="ARBA" id="ARBA00023002"/>
    </source>
</evidence>
<keyword evidence="4" id="KW-0186">Copper</keyword>
<dbReference type="InterPro" id="IPR045087">
    <property type="entry name" value="Cu-oxidase_fam"/>
</dbReference>
<comment type="similarity">
    <text evidence="1">Belongs to the multicopper oxidase family.</text>
</comment>
<keyword evidence="3" id="KW-0560">Oxidoreductase</keyword>
<comment type="caution">
    <text evidence="9">The sequence shown here is derived from an EMBL/GenBank/DDBJ whole genome shotgun (WGS) entry which is preliminary data.</text>
</comment>
<proteinExistence type="inferred from homology"/>
<reference evidence="9" key="2">
    <citation type="submission" date="2023-05" db="EMBL/GenBank/DDBJ databases">
        <authorList>
            <consortium name="Lawrence Berkeley National Laboratory"/>
            <person name="Steindorff A."/>
            <person name="Hensen N."/>
            <person name="Bonometti L."/>
            <person name="Westerberg I."/>
            <person name="Brannstrom I.O."/>
            <person name="Guillou S."/>
            <person name="Cros-Aarteil S."/>
            <person name="Calhoun S."/>
            <person name="Haridas S."/>
            <person name="Kuo A."/>
            <person name="Mondo S."/>
            <person name="Pangilinan J."/>
            <person name="Riley R."/>
            <person name="Labutti K."/>
            <person name="Andreopoulos B."/>
            <person name="Lipzen A."/>
            <person name="Chen C."/>
            <person name="Yanf M."/>
            <person name="Daum C."/>
            <person name="Ng V."/>
            <person name="Clum A."/>
            <person name="Ohm R."/>
            <person name="Martin F."/>
            <person name="Silar P."/>
            <person name="Natvig D."/>
            <person name="Lalanne C."/>
            <person name="Gautier V."/>
            <person name="Ament-Velasquez S.L."/>
            <person name="Kruys A."/>
            <person name="Hutchinson M.I."/>
            <person name="Powell A.J."/>
            <person name="Barry K."/>
            <person name="Miller A.N."/>
            <person name="Grigoriev I.V."/>
            <person name="Debuchy R."/>
            <person name="Gladieux P."/>
            <person name="Thoren M.H."/>
            <person name="Johannesson H."/>
        </authorList>
    </citation>
    <scope>NUCLEOTIDE SEQUENCE</scope>
    <source>
        <strain evidence="9">CBS 731.68</strain>
    </source>
</reference>
<evidence type="ECO:0000256" key="5">
    <source>
        <dbReference type="SAM" id="SignalP"/>
    </source>
</evidence>
<evidence type="ECO:0000259" key="7">
    <source>
        <dbReference type="Pfam" id="PF07731"/>
    </source>
</evidence>
<dbReference type="CDD" id="cd13895">
    <property type="entry name" value="CuRO_3_AAO_like_2"/>
    <property type="match status" value="1"/>
</dbReference>
<dbReference type="NCBIfam" id="TIGR03390">
    <property type="entry name" value="ascorbOXfungal"/>
    <property type="match status" value="1"/>
</dbReference>
<dbReference type="Gene3D" id="2.60.40.420">
    <property type="entry name" value="Cupredoxins - blue copper proteins"/>
    <property type="match status" value="3"/>
</dbReference>
<dbReference type="PROSITE" id="PS00079">
    <property type="entry name" value="MULTICOPPER_OXIDASE1"/>
    <property type="match status" value="1"/>
</dbReference>
<dbReference type="InterPro" id="IPR008972">
    <property type="entry name" value="Cupredoxin"/>
</dbReference>
<evidence type="ECO:0000256" key="4">
    <source>
        <dbReference type="ARBA" id="ARBA00023008"/>
    </source>
</evidence>
<feature type="signal peptide" evidence="5">
    <location>
        <begin position="1"/>
        <end position="16"/>
    </location>
</feature>
<dbReference type="PANTHER" id="PTHR11709">
    <property type="entry name" value="MULTI-COPPER OXIDASE"/>
    <property type="match status" value="1"/>
</dbReference>
<feature type="domain" description="Plastocyanin-like" evidence="7">
    <location>
        <begin position="466"/>
        <end position="605"/>
    </location>
</feature>
<evidence type="ECO:0000259" key="6">
    <source>
        <dbReference type="Pfam" id="PF00394"/>
    </source>
</evidence>
<evidence type="ECO:0000256" key="1">
    <source>
        <dbReference type="ARBA" id="ARBA00010609"/>
    </source>
</evidence>